<keyword evidence="8" id="KW-0808">Transferase</keyword>
<evidence type="ECO:0000256" key="5">
    <source>
        <dbReference type="ARBA" id="ARBA00023239"/>
    </source>
</evidence>
<keyword evidence="5 7" id="KW-0456">Lyase</keyword>
<dbReference type="PRINTS" id="PR00800">
    <property type="entry name" value="YHDCRBOXLASE"/>
</dbReference>
<dbReference type="GO" id="GO:0019752">
    <property type="term" value="P:carboxylic acid metabolic process"/>
    <property type="evidence" value="ECO:0007669"/>
    <property type="project" value="InterPro"/>
</dbReference>
<accession>A0A1S8CUG2</accession>
<dbReference type="Gene3D" id="3.90.1150.170">
    <property type="match status" value="1"/>
</dbReference>
<evidence type="ECO:0000256" key="3">
    <source>
        <dbReference type="ARBA" id="ARBA00022793"/>
    </source>
</evidence>
<organism evidence="8 9">
    <name type="scientific">Alkanindiges hydrocarboniclasticus</name>
    <dbReference type="NCBI Taxonomy" id="1907941"/>
    <lineage>
        <taxon>Bacteria</taxon>
        <taxon>Pseudomonadati</taxon>
        <taxon>Pseudomonadota</taxon>
        <taxon>Gammaproteobacteria</taxon>
        <taxon>Moraxellales</taxon>
        <taxon>Moraxellaceae</taxon>
        <taxon>Alkanindiges</taxon>
    </lineage>
</organism>
<dbReference type="CDD" id="cd06450">
    <property type="entry name" value="DOPA_deC_like"/>
    <property type="match status" value="1"/>
</dbReference>
<keyword evidence="8" id="KW-0032">Aminotransferase</keyword>
<dbReference type="InterPro" id="IPR015424">
    <property type="entry name" value="PyrdxlP-dep_Trfase"/>
</dbReference>
<evidence type="ECO:0000256" key="7">
    <source>
        <dbReference type="RuleBase" id="RU000382"/>
    </source>
</evidence>
<name>A0A1S8CUG2_9GAMM</name>
<dbReference type="GO" id="GO:0006520">
    <property type="term" value="P:amino acid metabolic process"/>
    <property type="evidence" value="ECO:0007669"/>
    <property type="project" value="InterPro"/>
</dbReference>
<dbReference type="EMBL" id="MLCN01000017">
    <property type="protein sequence ID" value="ONG40592.1"/>
    <property type="molecule type" value="Genomic_DNA"/>
</dbReference>
<dbReference type="PROSITE" id="PS00392">
    <property type="entry name" value="DDC_GAD_HDC_YDC"/>
    <property type="match status" value="1"/>
</dbReference>
<keyword evidence="9" id="KW-1185">Reference proteome</keyword>
<dbReference type="InterPro" id="IPR002129">
    <property type="entry name" value="PyrdxlP-dep_de-COase"/>
</dbReference>
<evidence type="ECO:0000256" key="6">
    <source>
        <dbReference type="PIRSR" id="PIRSR602129-50"/>
    </source>
</evidence>
<evidence type="ECO:0000256" key="4">
    <source>
        <dbReference type="ARBA" id="ARBA00022898"/>
    </source>
</evidence>
<protein>
    <submittedName>
        <fullName evidence="8">Aspartate aminotransferase family protein</fullName>
    </submittedName>
</protein>
<dbReference type="GO" id="GO:0016831">
    <property type="term" value="F:carboxy-lyase activity"/>
    <property type="evidence" value="ECO:0007669"/>
    <property type="project" value="UniProtKB-KW"/>
</dbReference>
<dbReference type="GO" id="GO:0030170">
    <property type="term" value="F:pyridoxal phosphate binding"/>
    <property type="evidence" value="ECO:0007669"/>
    <property type="project" value="InterPro"/>
</dbReference>
<dbReference type="InterPro" id="IPR010977">
    <property type="entry name" value="Aromatic_deC"/>
</dbReference>
<comment type="similarity">
    <text evidence="2 7">Belongs to the group II decarboxylase family.</text>
</comment>
<dbReference type="InterPro" id="IPR015421">
    <property type="entry name" value="PyrdxlP-dep_Trfase_major"/>
</dbReference>
<dbReference type="Pfam" id="PF00282">
    <property type="entry name" value="Pyridoxal_deC"/>
    <property type="match status" value="1"/>
</dbReference>
<sequence>MQKDQLHSNPALNYVLCDSDSSRQQYQQQMTLAAQGVERWLSDPALYSGLDVASLARAINLNIADEPQPAEQVIEQALRQYLDHSLKVHHPHCVAHLHCPTLIISQTAELLMNASNQSMDSWDQSPAATVIEMKLIAWLRELVGYSTGDAGVFTSGGTQSNLMGLLLARDAVVQRVWGIDVRTQGLPPDAQRLRVICSSQAHFSVQKNMALLGLGYQSVVAIACNAQGQMDTQVLQQTIAQLQQDGCVIAAIVATAGTTDIGAIDPLQPIADIAKQQAIWLHVDAAWGGALLLSNQYRHWLNGMAQADSITLDFHKHFFQPISCGAFLLKDPAHFGLMHYQADYLNSAFDEMQGVPNLVARSLQTTRRFDALKLWMSLQHLGTAQFGALVERGIELAQQVAAKIADDAQLQLMIEPQLSSVLFRLNNPTDVLSLTPANLDLLNQQVADHLLYSGQANVGVTRFQGQTCLKLTILNPVITLPDLEKLLVLVKQQAAVLIQKIKTLETVSQRESLS</sequence>
<comment type="cofactor">
    <cofactor evidence="1 6 7">
        <name>pyridoxal 5'-phosphate</name>
        <dbReference type="ChEBI" id="CHEBI:597326"/>
    </cofactor>
</comment>
<keyword evidence="3" id="KW-0210">Decarboxylase</keyword>
<dbReference type="PANTHER" id="PTHR45677">
    <property type="entry name" value="GLUTAMATE DECARBOXYLASE-RELATED"/>
    <property type="match status" value="1"/>
</dbReference>
<dbReference type="AlphaFoldDB" id="A0A1S8CUG2"/>
<proteinExistence type="inferred from homology"/>
<evidence type="ECO:0000256" key="1">
    <source>
        <dbReference type="ARBA" id="ARBA00001933"/>
    </source>
</evidence>
<dbReference type="GO" id="GO:0005737">
    <property type="term" value="C:cytoplasm"/>
    <property type="evidence" value="ECO:0007669"/>
    <property type="project" value="TreeGrafter"/>
</dbReference>
<comment type="caution">
    <text evidence="8">The sequence shown here is derived from an EMBL/GenBank/DDBJ whole genome shotgun (WGS) entry which is preliminary data.</text>
</comment>
<reference evidence="8 9" key="1">
    <citation type="submission" date="2016-10" db="EMBL/GenBank/DDBJ databases">
        <title>Draft Genome sequence of Alkanindiges sp. strain H1.</title>
        <authorList>
            <person name="Subhash Y."/>
            <person name="Lee S."/>
        </authorList>
    </citation>
    <scope>NUCLEOTIDE SEQUENCE [LARGE SCALE GENOMIC DNA]</scope>
    <source>
        <strain evidence="8 9">H1</strain>
    </source>
</reference>
<gene>
    <name evidence="8" type="ORF">BKE30_07060</name>
</gene>
<evidence type="ECO:0000313" key="9">
    <source>
        <dbReference type="Proteomes" id="UP000192132"/>
    </source>
</evidence>
<evidence type="ECO:0000256" key="2">
    <source>
        <dbReference type="ARBA" id="ARBA00009533"/>
    </source>
</evidence>
<dbReference type="SUPFAM" id="SSF53383">
    <property type="entry name" value="PLP-dependent transferases"/>
    <property type="match status" value="1"/>
</dbReference>
<dbReference type="PANTHER" id="PTHR45677:SF8">
    <property type="entry name" value="CYSTEINE SULFINIC ACID DECARBOXYLASE"/>
    <property type="match status" value="1"/>
</dbReference>
<evidence type="ECO:0000313" key="8">
    <source>
        <dbReference type="EMBL" id="ONG40592.1"/>
    </source>
</evidence>
<dbReference type="STRING" id="1907941.BKE30_07060"/>
<dbReference type="GO" id="GO:0008483">
    <property type="term" value="F:transaminase activity"/>
    <property type="evidence" value="ECO:0007669"/>
    <property type="project" value="UniProtKB-KW"/>
</dbReference>
<keyword evidence="4 6" id="KW-0663">Pyridoxal phosphate</keyword>
<dbReference type="Gene3D" id="3.40.640.10">
    <property type="entry name" value="Type I PLP-dependent aspartate aminotransferase-like (Major domain)"/>
    <property type="match status" value="1"/>
</dbReference>
<dbReference type="InterPro" id="IPR021115">
    <property type="entry name" value="Pyridoxal-P_BS"/>
</dbReference>
<dbReference type="Proteomes" id="UP000192132">
    <property type="component" value="Unassembled WGS sequence"/>
</dbReference>
<feature type="modified residue" description="N6-(pyridoxal phosphate)lysine" evidence="6">
    <location>
        <position position="316"/>
    </location>
</feature>